<dbReference type="InterPro" id="IPR025751">
    <property type="entry name" value="RsbRD_N_dom"/>
</dbReference>
<dbReference type="PANTHER" id="PTHR33744">
    <property type="entry name" value="CARBOHYDRATE DIACID REGULATOR"/>
    <property type="match status" value="1"/>
</dbReference>
<dbReference type="InterPro" id="IPR042070">
    <property type="entry name" value="PucR_C-HTH_sf"/>
</dbReference>
<dbReference type="InterPro" id="IPR041522">
    <property type="entry name" value="CdaR_GGDEF"/>
</dbReference>
<dbReference type="EMBL" id="LSRE01000049">
    <property type="protein sequence ID" value="KXO89586.1"/>
    <property type="molecule type" value="Genomic_DNA"/>
</dbReference>
<evidence type="ECO:0000259" key="2">
    <source>
        <dbReference type="Pfam" id="PF13556"/>
    </source>
</evidence>
<comment type="caution">
    <text evidence="5">The sequence shown here is derived from an EMBL/GenBank/DDBJ whole genome shotgun (WGS) entry which is preliminary data.</text>
</comment>
<feature type="domain" description="PucR C-terminal helix-turn-helix" evidence="2">
    <location>
        <begin position="324"/>
        <end position="378"/>
    </location>
</feature>
<sequence length="390" mass="41116">MFDDLDGLVEAMNAAEIEVAPMLAADRTIAHEMAASNRANVVTVVGALRNPRGADLVEPPPEAFDVIRTVVRRGLDLEVIFQAYRRGQMAVWERFVEVARASEPPGEELVEGMELFATMLFEYVDRVLLALVDEAQRLREEVLGGAAAKRAETVRLLLEGAPIGERVGSGRLGHDLAARHTAVVLWHDGAAADAASLEVAAGVLARTAGGGSPLTVGAGERALWAWFAVPASGGAEPGPLPRGAPRIRAAIGRPASGVAGFRRSHADALAVAELVGGDPTGPSLVRYEEVEAVLPMGADPQRAARFVRDVLGGLAVDSGRAARLRDTLRVYLDCADSASAAAERLHAHRNTVLQRVAAAAALLGRDPGDRRLATMTALDLAHYAGRTVLS</sequence>
<dbReference type="Pfam" id="PF13556">
    <property type="entry name" value="HTH_30"/>
    <property type="match status" value="1"/>
</dbReference>
<proteinExistence type="inferred from homology"/>
<comment type="similarity">
    <text evidence="1">Belongs to the CdaR family.</text>
</comment>
<evidence type="ECO:0000313" key="6">
    <source>
        <dbReference type="Proteomes" id="UP000070409"/>
    </source>
</evidence>
<feature type="domain" description="RsbT co-antagonist protein RsbRD N-terminal" evidence="3">
    <location>
        <begin position="9"/>
        <end position="149"/>
    </location>
</feature>
<dbReference type="Proteomes" id="UP000070409">
    <property type="component" value="Unassembled WGS sequence"/>
</dbReference>
<gene>
    <name evidence="5" type="ORF">AXK61_08790</name>
</gene>
<dbReference type="InterPro" id="IPR051448">
    <property type="entry name" value="CdaR-like_regulators"/>
</dbReference>
<keyword evidence="6" id="KW-1185">Reference proteome</keyword>
<evidence type="ECO:0000256" key="1">
    <source>
        <dbReference type="ARBA" id="ARBA00006754"/>
    </source>
</evidence>
<organism evidence="5 6">
    <name type="scientific">Tsukamurella pseudospumae</name>
    <dbReference type="NCBI Taxonomy" id="239498"/>
    <lineage>
        <taxon>Bacteria</taxon>
        <taxon>Bacillati</taxon>
        <taxon>Actinomycetota</taxon>
        <taxon>Actinomycetes</taxon>
        <taxon>Mycobacteriales</taxon>
        <taxon>Tsukamurellaceae</taxon>
        <taxon>Tsukamurella</taxon>
    </lineage>
</organism>
<protein>
    <submittedName>
        <fullName evidence="5">PucR family transcriptional regulator</fullName>
    </submittedName>
</protein>
<dbReference type="Gene3D" id="1.10.10.2840">
    <property type="entry name" value="PucR C-terminal helix-turn-helix domain"/>
    <property type="match status" value="1"/>
</dbReference>
<name>A0A137YUD5_9ACTN</name>
<dbReference type="Pfam" id="PF17853">
    <property type="entry name" value="GGDEF_2"/>
    <property type="match status" value="1"/>
</dbReference>
<evidence type="ECO:0000313" key="5">
    <source>
        <dbReference type="EMBL" id="KXO89586.1"/>
    </source>
</evidence>
<evidence type="ECO:0000259" key="3">
    <source>
        <dbReference type="Pfam" id="PF14361"/>
    </source>
</evidence>
<reference evidence="5 6" key="1">
    <citation type="submission" date="2016-02" db="EMBL/GenBank/DDBJ databases">
        <authorList>
            <person name="Teng J.L."/>
            <person name="Tang Y."/>
            <person name="Huang Y."/>
            <person name="Guo F."/>
            <person name="Wei W."/>
            <person name="Chen J.H."/>
            <person name="Wong S.Y."/>
            <person name="Lau S.K."/>
            <person name="Woo P.C."/>
        </authorList>
    </citation>
    <scope>NUCLEOTIDE SEQUENCE [LARGE SCALE GENOMIC DNA]</scope>
    <source>
        <strain evidence="5 6">JCM 13375</strain>
    </source>
</reference>
<dbReference type="Pfam" id="PF14361">
    <property type="entry name" value="RsbRD_N"/>
    <property type="match status" value="1"/>
</dbReference>
<dbReference type="PANTHER" id="PTHR33744:SF1">
    <property type="entry name" value="DNA-BINDING TRANSCRIPTIONAL ACTIVATOR ADER"/>
    <property type="match status" value="1"/>
</dbReference>
<feature type="domain" description="CdaR GGDEF-like" evidence="4">
    <location>
        <begin position="171"/>
        <end position="273"/>
    </location>
</feature>
<accession>A0A137YUD5</accession>
<evidence type="ECO:0000259" key="4">
    <source>
        <dbReference type="Pfam" id="PF17853"/>
    </source>
</evidence>
<dbReference type="InterPro" id="IPR025736">
    <property type="entry name" value="PucR_C-HTH_dom"/>
</dbReference>